<feature type="coiled-coil region" evidence="1">
    <location>
        <begin position="181"/>
        <end position="208"/>
    </location>
</feature>
<dbReference type="RefSeq" id="WP_285873387.1">
    <property type="nucleotide sequence ID" value="NZ_JARFYM010000065.1"/>
</dbReference>
<dbReference type="Pfam" id="PF02371">
    <property type="entry name" value="Transposase_20"/>
    <property type="match status" value="1"/>
</dbReference>
<protein>
    <submittedName>
        <fullName evidence="4">IS110 family transposase</fullName>
    </submittedName>
</protein>
<dbReference type="NCBIfam" id="NF033542">
    <property type="entry name" value="transpos_IS110"/>
    <property type="match status" value="1"/>
</dbReference>
<dbReference type="PANTHER" id="PTHR33055">
    <property type="entry name" value="TRANSPOSASE FOR INSERTION SEQUENCE ELEMENT IS1111A"/>
    <property type="match status" value="1"/>
</dbReference>
<dbReference type="EMBL" id="JARFYM010000065">
    <property type="protein sequence ID" value="MDL2403838.1"/>
    <property type="molecule type" value="Genomic_DNA"/>
</dbReference>
<dbReference type="PANTHER" id="PTHR33055:SF3">
    <property type="entry name" value="PUTATIVE TRANSPOSASE FOR IS117-RELATED"/>
    <property type="match status" value="1"/>
</dbReference>
<dbReference type="Pfam" id="PF01548">
    <property type="entry name" value="DEDD_Tnp_IS110"/>
    <property type="match status" value="1"/>
</dbReference>
<reference evidence="4" key="1">
    <citation type="submission" date="2023-06" db="EMBL/GenBank/DDBJ databases">
        <title>Phylogenetic Diversity of Rhizobium strains.</title>
        <authorList>
            <person name="Moura F.T."/>
            <person name="Helene L.C.F."/>
            <person name="Hungria M."/>
        </authorList>
    </citation>
    <scope>NUCLEOTIDE SEQUENCE</scope>
    <source>
        <strain evidence="4">CCGE526</strain>
    </source>
</reference>
<accession>A0ABT7K8U7</accession>
<feature type="domain" description="Transposase IS116/IS110/IS902 C-terminal" evidence="3">
    <location>
        <begin position="213"/>
        <end position="291"/>
    </location>
</feature>
<proteinExistence type="predicted"/>
<organism evidence="4 5">
    <name type="scientific">Rhizobium mayense</name>
    <dbReference type="NCBI Taxonomy" id="1312184"/>
    <lineage>
        <taxon>Bacteria</taxon>
        <taxon>Pseudomonadati</taxon>
        <taxon>Pseudomonadota</taxon>
        <taxon>Alphaproteobacteria</taxon>
        <taxon>Hyphomicrobiales</taxon>
        <taxon>Rhizobiaceae</taxon>
        <taxon>Rhizobium/Agrobacterium group</taxon>
        <taxon>Rhizobium</taxon>
    </lineage>
</organism>
<keyword evidence="1" id="KW-0175">Coiled coil</keyword>
<name>A0ABT7K8U7_9HYPH</name>
<evidence type="ECO:0000259" key="2">
    <source>
        <dbReference type="Pfam" id="PF01548"/>
    </source>
</evidence>
<dbReference type="Proteomes" id="UP001172645">
    <property type="component" value="Unassembled WGS sequence"/>
</dbReference>
<dbReference type="InterPro" id="IPR002525">
    <property type="entry name" value="Transp_IS110-like_N"/>
</dbReference>
<sequence>MKEVATIGLDIAKNVFQVHAADAAGVTVFNRKLQRSDVLGFFRELPPCLVALEACSSAHHWARSIQGFGHEVRLIHPPYVKPFVKRGKTDAADAEAINEALTRKTMRFVPIKSVSQQAFAMLFRTRSLLVRQKTQSVNALRSHLAELGIVAKSGRSSVPYLLKFVRENGPAQLPPPVFFGLEIVVTQIERLQDAVEQIEREIKIQAKCDQDIDRLTTIPGVGPTTAVAIKALVPDPTGFKSARHFAAWIGLTPKSYSSGENRVLGPVSRMGNNQLRSLLVIGAMAVLSHVNEADGNTTWISRLKRRRPFMVAAVAVASKTARIIWALLKKGGVFVRSPGISLLESSV</sequence>
<evidence type="ECO:0000313" key="5">
    <source>
        <dbReference type="Proteomes" id="UP001172645"/>
    </source>
</evidence>
<keyword evidence="5" id="KW-1185">Reference proteome</keyword>
<evidence type="ECO:0000313" key="4">
    <source>
        <dbReference type="EMBL" id="MDL2403838.1"/>
    </source>
</evidence>
<feature type="domain" description="Transposase IS110-like N-terminal" evidence="2">
    <location>
        <begin position="7"/>
        <end position="146"/>
    </location>
</feature>
<gene>
    <name evidence="4" type="ORF">PY649_33825</name>
</gene>
<comment type="caution">
    <text evidence="4">The sequence shown here is derived from an EMBL/GenBank/DDBJ whole genome shotgun (WGS) entry which is preliminary data.</text>
</comment>
<dbReference type="InterPro" id="IPR047650">
    <property type="entry name" value="Transpos_IS110"/>
</dbReference>
<evidence type="ECO:0000256" key="1">
    <source>
        <dbReference type="SAM" id="Coils"/>
    </source>
</evidence>
<evidence type="ECO:0000259" key="3">
    <source>
        <dbReference type="Pfam" id="PF02371"/>
    </source>
</evidence>
<dbReference type="InterPro" id="IPR003346">
    <property type="entry name" value="Transposase_20"/>
</dbReference>